<evidence type="ECO:0000313" key="2">
    <source>
        <dbReference type="Proteomes" id="UP000799421"/>
    </source>
</evidence>
<dbReference type="Proteomes" id="UP000799421">
    <property type="component" value="Unassembled WGS sequence"/>
</dbReference>
<dbReference type="EMBL" id="MU005978">
    <property type="protein sequence ID" value="KAF2860806.1"/>
    <property type="molecule type" value="Genomic_DNA"/>
</dbReference>
<dbReference type="AlphaFoldDB" id="A0A6A7BZQ7"/>
<gene>
    <name evidence="1" type="ORF">K470DRAFT_264197</name>
</gene>
<reference evidence="1" key="1">
    <citation type="journal article" date="2020" name="Stud. Mycol.">
        <title>101 Dothideomycetes genomes: a test case for predicting lifestyles and emergence of pathogens.</title>
        <authorList>
            <person name="Haridas S."/>
            <person name="Albert R."/>
            <person name="Binder M."/>
            <person name="Bloem J."/>
            <person name="Labutti K."/>
            <person name="Salamov A."/>
            <person name="Andreopoulos B."/>
            <person name="Baker S."/>
            <person name="Barry K."/>
            <person name="Bills G."/>
            <person name="Bluhm B."/>
            <person name="Cannon C."/>
            <person name="Castanera R."/>
            <person name="Culley D."/>
            <person name="Daum C."/>
            <person name="Ezra D."/>
            <person name="Gonzalez J."/>
            <person name="Henrissat B."/>
            <person name="Kuo A."/>
            <person name="Liang C."/>
            <person name="Lipzen A."/>
            <person name="Lutzoni F."/>
            <person name="Magnuson J."/>
            <person name="Mondo S."/>
            <person name="Nolan M."/>
            <person name="Ohm R."/>
            <person name="Pangilinan J."/>
            <person name="Park H.-J."/>
            <person name="Ramirez L."/>
            <person name="Alfaro M."/>
            <person name="Sun H."/>
            <person name="Tritt A."/>
            <person name="Yoshinaga Y."/>
            <person name="Zwiers L.-H."/>
            <person name="Turgeon B."/>
            <person name="Goodwin S."/>
            <person name="Spatafora J."/>
            <person name="Crous P."/>
            <person name="Grigoriev I."/>
        </authorList>
    </citation>
    <scope>NUCLEOTIDE SEQUENCE</scope>
    <source>
        <strain evidence="1">CBS 480.64</strain>
    </source>
</reference>
<keyword evidence="2" id="KW-1185">Reference proteome</keyword>
<sequence length="153" mass="17440">MANASPPTCSLRGPFPIGEQYKQQKSLQGIDTHTVAVIDVPSHWQQSKENLVLYEAWILLDVIIDHTQLRPHLGEYARIVENPAFDTAIVKVNGGKENTFLDEELRSGCCTDYIRGQERNHLDKLVVDVNRERGREFKCQDLLFIPFTSNVCE</sequence>
<organism evidence="1 2">
    <name type="scientific">Piedraia hortae CBS 480.64</name>
    <dbReference type="NCBI Taxonomy" id="1314780"/>
    <lineage>
        <taxon>Eukaryota</taxon>
        <taxon>Fungi</taxon>
        <taxon>Dikarya</taxon>
        <taxon>Ascomycota</taxon>
        <taxon>Pezizomycotina</taxon>
        <taxon>Dothideomycetes</taxon>
        <taxon>Dothideomycetidae</taxon>
        <taxon>Capnodiales</taxon>
        <taxon>Piedraiaceae</taxon>
        <taxon>Piedraia</taxon>
    </lineage>
</organism>
<proteinExistence type="predicted"/>
<name>A0A6A7BZQ7_9PEZI</name>
<accession>A0A6A7BZQ7</accession>
<evidence type="ECO:0000313" key="1">
    <source>
        <dbReference type="EMBL" id="KAF2860806.1"/>
    </source>
</evidence>
<protein>
    <submittedName>
        <fullName evidence="1">Uncharacterized protein</fullName>
    </submittedName>
</protein>